<dbReference type="InParanoid" id="A0A7E5WR92"/>
<dbReference type="Proteomes" id="UP000322000">
    <property type="component" value="Chromosome 23"/>
</dbReference>
<accession>A0A7E5WR92</accession>
<dbReference type="AlphaFoldDB" id="A0A7E5WR92"/>
<gene>
    <name evidence="2" type="primary">LOC113504957</name>
</gene>
<reference evidence="2" key="1">
    <citation type="submission" date="2025-08" db="UniProtKB">
        <authorList>
            <consortium name="RefSeq"/>
        </authorList>
    </citation>
    <scope>IDENTIFICATION</scope>
</reference>
<dbReference type="GeneID" id="113504957"/>
<proteinExistence type="predicted"/>
<dbReference type="KEGG" id="tnl:113504957"/>
<evidence type="ECO:0000313" key="2">
    <source>
        <dbReference type="RefSeq" id="XP_026743278.1"/>
    </source>
</evidence>
<evidence type="ECO:0000313" key="1">
    <source>
        <dbReference type="Proteomes" id="UP000322000"/>
    </source>
</evidence>
<organism evidence="1 2">
    <name type="scientific">Trichoplusia ni</name>
    <name type="common">Cabbage looper</name>
    <dbReference type="NCBI Taxonomy" id="7111"/>
    <lineage>
        <taxon>Eukaryota</taxon>
        <taxon>Metazoa</taxon>
        <taxon>Ecdysozoa</taxon>
        <taxon>Arthropoda</taxon>
        <taxon>Hexapoda</taxon>
        <taxon>Insecta</taxon>
        <taxon>Pterygota</taxon>
        <taxon>Neoptera</taxon>
        <taxon>Endopterygota</taxon>
        <taxon>Lepidoptera</taxon>
        <taxon>Glossata</taxon>
        <taxon>Ditrysia</taxon>
        <taxon>Noctuoidea</taxon>
        <taxon>Noctuidae</taxon>
        <taxon>Plusiinae</taxon>
        <taxon>Trichoplusia</taxon>
    </lineage>
</organism>
<name>A0A7E5WR92_TRINI</name>
<protein>
    <submittedName>
        <fullName evidence="2">Uncharacterized protein DDB_G0271670-like</fullName>
    </submittedName>
</protein>
<dbReference type="RefSeq" id="XP_026743278.1">
    <property type="nucleotide sequence ID" value="XM_026887477.1"/>
</dbReference>
<dbReference type="OrthoDB" id="7386676at2759"/>
<sequence length="260" mass="28177">MTGPCYNKAYPIPEMPDIYRLDTITETSAIALKSARSTASISVSEDANRAASSSTTTFNTLSMISTPWSTESWYSLTDSLTDFSQLSESTSFMSWTDTLDSLSTISVDPRSTSTTGVPTRTLPSISRTTITIYSFASTPCHNSNQLFVAPKKSKSEVETLSSWTLETFTSTGLISTNRPQPVKATFPWSAATLADGSEYYPSSLDSLESRKGSGVSVMSKSSSYKMVVQNPVNTTYNTRADDHPALDCTVAKENGIPVFC</sequence>
<keyword evidence="1" id="KW-1185">Reference proteome</keyword>